<gene>
    <name evidence="3" type="ORF">CUNI_LOCUS17052</name>
</gene>
<feature type="signal peptide" evidence="2">
    <location>
        <begin position="1"/>
        <end position="18"/>
    </location>
</feature>
<keyword evidence="2" id="KW-0732">Signal</keyword>
<evidence type="ECO:0000313" key="3">
    <source>
        <dbReference type="EMBL" id="CAG5131494.1"/>
    </source>
</evidence>
<dbReference type="PANTHER" id="PTHR11360">
    <property type="entry name" value="MONOCARBOXYLATE TRANSPORTER"/>
    <property type="match status" value="1"/>
</dbReference>
<feature type="transmembrane region" description="Helical" evidence="1">
    <location>
        <begin position="40"/>
        <end position="60"/>
    </location>
</feature>
<dbReference type="PANTHER" id="PTHR11360:SF284">
    <property type="entry name" value="EG:103B4.3 PROTEIN-RELATED"/>
    <property type="match status" value="1"/>
</dbReference>
<sequence>RWFFRMVLLSSIPGSANLYVRNYFPTVTQGQGATSDESAILLTIVGTVDLISRLCIGLFADTHILTSVQIIIITQLCLASVCHCLRFFTTFHSLIAFAVLIGCFVGTRISVLPLLAMEVVGVDSMPQALSFISTIGALSSAIMNPIFGSVAQRNGDFVLVMNLVGGCFTLSSIIMISMPPVILLRRFVMARKFKRLQSAITAIQEAESTYSDIEKAGSSVDIARKTIQSFDNVKASG</sequence>
<feature type="transmembrane region" description="Helical" evidence="1">
    <location>
        <begin position="128"/>
        <end position="147"/>
    </location>
</feature>
<dbReference type="EMBL" id="CAJHNH020004691">
    <property type="protein sequence ID" value="CAG5131494.1"/>
    <property type="molecule type" value="Genomic_DNA"/>
</dbReference>
<proteinExistence type="predicted"/>
<feature type="transmembrane region" description="Helical" evidence="1">
    <location>
        <begin position="67"/>
        <end position="88"/>
    </location>
</feature>
<dbReference type="InterPro" id="IPR036259">
    <property type="entry name" value="MFS_trans_sf"/>
</dbReference>
<dbReference type="SUPFAM" id="SSF103473">
    <property type="entry name" value="MFS general substrate transporter"/>
    <property type="match status" value="1"/>
</dbReference>
<keyword evidence="1" id="KW-0472">Membrane</keyword>
<name>A0A8S3ZPD7_9EUPU</name>
<evidence type="ECO:0000256" key="2">
    <source>
        <dbReference type="SAM" id="SignalP"/>
    </source>
</evidence>
<keyword evidence="4" id="KW-1185">Reference proteome</keyword>
<protein>
    <recommendedName>
        <fullName evidence="5">Monocarboxylate transporter</fullName>
    </recommendedName>
</protein>
<reference evidence="3" key="1">
    <citation type="submission" date="2021-04" db="EMBL/GenBank/DDBJ databases">
        <authorList>
            <consortium name="Molecular Ecology Group"/>
        </authorList>
    </citation>
    <scope>NUCLEOTIDE SEQUENCE</scope>
</reference>
<keyword evidence="1" id="KW-0812">Transmembrane</keyword>
<keyword evidence="1" id="KW-1133">Transmembrane helix</keyword>
<evidence type="ECO:0008006" key="5">
    <source>
        <dbReference type="Google" id="ProtNLM"/>
    </source>
</evidence>
<dbReference type="Proteomes" id="UP000678393">
    <property type="component" value="Unassembled WGS sequence"/>
</dbReference>
<organism evidence="3 4">
    <name type="scientific">Candidula unifasciata</name>
    <dbReference type="NCBI Taxonomy" id="100452"/>
    <lineage>
        <taxon>Eukaryota</taxon>
        <taxon>Metazoa</taxon>
        <taxon>Spiralia</taxon>
        <taxon>Lophotrochozoa</taxon>
        <taxon>Mollusca</taxon>
        <taxon>Gastropoda</taxon>
        <taxon>Heterobranchia</taxon>
        <taxon>Euthyneura</taxon>
        <taxon>Panpulmonata</taxon>
        <taxon>Eupulmonata</taxon>
        <taxon>Stylommatophora</taxon>
        <taxon>Helicina</taxon>
        <taxon>Helicoidea</taxon>
        <taxon>Geomitridae</taxon>
        <taxon>Candidula</taxon>
    </lineage>
</organism>
<dbReference type="AlphaFoldDB" id="A0A8S3ZPD7"/>
<comment type="caution">
    <text evidence="3">The sequence shown here is derived from an EMBL/GenBank/DDBJ whole genome shotgun (WGS) entry which is preliminary data.</text>
</comment>
<feature type="non-terminal residue" evidence="3">
    <location>
        <position position="237"/>
    </location>
</feature>
<dbReference type="OrthoDB" id="6435476at2759"/>
<evidence type="ECO:0000313" key="4">
    <source>
        <dbReference type="Proteomes" id="UP000678393"/>
    </source>
</evidence>
<dbReference type="InterPro" id="IPR050327">
    <property type="entry name" value="Proton-linked_MCT"/>
</dbReference>
<accession>A0A8S3ZPD7</accession>
<feature type="chain" id="PRO_5035937334" description="Monocarboxylate transporter" evidence="2">
    <location>
        <begin position="19"/>
        <end position="237"/>
    </location>
</feature>
<evidence type="ECO:0000256" key="1">
    <source>
        <dbReference type="SAM" id="Phobius"/>
    </source>
</evidence>
<dbReference type="Gene3D" id="1.20.1250.20">
    <property type="entry name" value="MFS general substrate transporter like domains"/>
    <property type="match status" value="1"/>
</dbReference>
<feature type="transmembrane region" description="Helical" evidence="1">
    <location>
        <begin position="94"/>
        <end position="116"/>
    </location>
</feature>
<feature type="transmembrane region" description="Helical" evidence="1">
    <location>
        <begin position="159"/>
        <end position="184"/>
    </location>
</feature>